<evidence type="ECO:0000256" key="1">
    <source>
        <dbReference type="SAM" id="MobiDB-lite"/>
    </source>
</evidence>
<proteinExistence type="predicted"/>
<dbReference type="EC" id="5.4.99.20" evidence="2"/>
<dbReference type="InterPro" id="IPR020103">
    <property type="entry name" value="PsdUridine_synth_cat_dom_sf"/>
</dbReference>
<dbReference type="GO" id="GO:0006396">
    <property type="term" value="P:RNA processing"/>
    <property type="evidence" value="ECO:0007669"/>
    <property type="project" value="UniProtKB-ARBA"/>
</dbReference>
<sequence length="262" mass="29490">MRIKRLFEGRRRGGAHDIDHEPARACYHSPTLCFPCRPHAPAHSAQQALRRDLPVFRTPDPSDAEVLRAAGRRVSGRTARYRQRRPAAADRRRRLAAPHRRSALEAAQDLLGAGGGRPERRTAGDVARGVDLGDFVTRPAQVRRIETPELWPRNPPVRFRKTVPDCWLEIIISEGKNRQVRRMTAKAGLPTLRLVRVAIGPWRLDGLQPGEMRAIDVRTEDLPRGRVPARRQARRPAPQSRSAAAAKSGKIPSFRFARNRKG</sequence>
<dbReference type="InterPro" id="IPR042092">
    <property type="entry name" value="PsdUridine_s_RsuA/RluB/E/F_cat"/>
</dbReference>
<feature type="region of interest" description="Disordered" evidence="1">
    <location>
        <begin position="74"/>
        <end position="102"/>
    </location>
</feature>
<evidence type="ECO:0000313" key="3">
    <source>
        <dbReference type="Proteomes" id="UP000254029"/>
    </source>
</evidence>
<dbReference type="EMBL" id="UIGR01000001">
    <property type="protein sequence ID" value="SUX33933.1"/>
    <property type="molecule type" value="Genomic_DNA"/>
</dbReference>
<feature type="region of interest" description="Disordered" evidence="1">
    <location>
        <begin position="225"/>
        <end position="262"/>
    </location>
</feature>
<dbReference type="GO" id="GO:0001522">
    <property type="term" value="P:pseudouridine synthesis"/>
    <property type="evidence" value="ECO:0007669"/>
    <property type="project" value="InterPro"/>
</dbReference>
<keyword evidence="2" id="KW-0413">Isomerase</keyword>
<gene>
    <name evidence="2" type="primary">rluE</name>
    <name evidence="2" type="ORF">NCTC8684_03050</name>
</gene>
<protein>
    <submittedName>
        <fullName evidence="2">Ribosomal large subunit pseudouridine synthase E</fullName>
        <ecNumber evidence="2">5.4.99.20</ecNumber>
    </submittedName>
</protein>
<dbReference type="GO" id="GO:0003723">
    <property type="term" value="F:RNA binding"/>
    <property type="evidence" value="ECO:0007669"/>
    <property type="project" value="InterPro"/>
</dbReference>
<organism evidence="2 3">
    <name type="scientific">Chromobacterium violaceum</name>
    <dbReference type="NCBI Taxonomy" id="536"/>
    <lineage>
        <taxon>Bacteria</taxon>
        <taxon>Pseudomonadati</taxon>
        <taxon>Pseudomonadota</taxon>
        <taxon>Betaproteobacteria</taxon>
        <taxon>Neisseriales</taxon>
        <taxon>Chromobacteriaceae</taxon>
        <taxon>Chromobacterium</taxon>
    </lineage>
</organism>
<reference evidence="2 3" key="1">
    <citation type="submission" date="2018-06" db="EMBL/GenBank/DDBJ databases">
        <authorList>
            <consortium name="Pathogen Informatics"/>
            <person name="Doyle S."/>
        </authorList>
    </citation>
    <scope>NUCLEOTIDE SEQUENCE [LARGE SCALE GENOMIC DNA]</scope>
    <source>
        <strain evidence="2 3">NCTC8684</strain>
    </source>
</reference>
<name>A0AAX2MB67_CHRVL</name>
<dbReference type="AlphaFoldDB" id="A0AAX2MB67"/>
<dbReference type="GO" id="GO:0160137">
    <property type="term" value="F:23S rRNA pseudouridine(2457) synthase activity"/>
    <property type="evidence" value="ECO:0007669"/>
    <property type="project" value="UniProtKB-EC"/>
</dbReference>
<evidence type="ECO:0000313" key="2">
    <source>
        <dbReference type="EMBL" id="SUX33933.1"/>
    </source>
</evidence>
<dbReference type="Gene3D" id="3.30.70.1560">
    <property type="entry name" value="Alpha-L RNA-binding motif"/>
    <property type="match status" value="1"/>
</dbReference>
<feature type="compositionally biased region" description="Low complexity" evidence="1">
    <location>
        <begin position="235"/>
        <end position="246"/>
    </location>
</feature>
<comment type="caution">
    <text evidence="2">The sequence shown here is derived from an EMBL/GenBank/DDBJ whole genome shotgun (WGS) entry which is preliminary data.</text>
</comment>
<accession>A0AAX2MB67</accession>
<feature type="compositionally biased region" description="Basic residues" evidence="1">
    <location>
        <begin position="74"/>
        <end position="101"/>
    </location>
</feature>
<dbReference type="SUPFAM" id="SSF55120">
    <property type="entry name" value="Pseudouridine synthase"/>
    <property type="match status" value="1"/>
</dbReference>
<dbReference type="Proteomes" id="UP000254029">
    <property type="component" value="Unassembled WGS sequence"/>
</dbReference>